<evidence type="ECO:0000313" key="3">
    <source>
        <dbReference type="Proteomes" id="UP001221142"/>
    </source>
</evidence>
<dbReference type="PANTHER" id="PTHR35567">
    <property type="entry name" value="MALATE DEHYDROGENASE (AFU_ORTHOLOGUE AFUA_2G13800)"/>
    <property type="match status" value="1"/>
</dbReference>
<keyword evidence="1" id="KW-0732">Signal</keyword>
<dbReference type="Proteomes" id="UP001221142">
    <property type="component" value="Unassembled WGS sequence"/>
</dbReference>
<protein>
    <recommendedName>
        <fullName evidence="4">Malate dehydrogenase</fullName>
    </recommendedName>
</protein>
<proteinExistence type="predicted"/>
<organism evidence="2 3">
    <name type="scientific">Roridomyces roridus</name>
    <dbReference type="NCBI Taxonomy" id="1738132"/>
    <lineage>
        <taxon>Eukaryota</taxon>
        <taxon>Fungi</taxon>
        <taxon>Dikarya</taxon>
        <taxon>Basidiomycota</taxon>
        <taxon>Agaricomycotina</taxon>
        <taxon>Agaricomycetes</taxon>
        <taxon>Agaricomycetidae</taxon>
        <taxon>Agaricales</taxon>
        <taxon>Marasmiineae</taxon>
        <taxon>Mycenaceae</taxon>
        <taxon>Roridomyces</taxon>
    </lineage>
</organism>
<gene>
    <name evidence="2" type="ORF">FB45DRAFT_1002487</name>
</gene>
<name>A0AAD7BZY9_9AGAR</name>
<dbReference type="EMBL" id="JARKIF010000007">
    <property type="protein sequence ID" value="KAJ7635064.1"/>
    <property type="molecule type" value="Genomic_DNA"/>
</dbReference>
<keyword evidence="3" id="KW-1185">Reference proteome</keyword>
<dbReference type="Pfam" id="PF11937">
    <property type="entry name" value="DUF3455"/>
    <property type="match status" value="1"/>
</dbReference>
<sequence length="222" mass="22896">MFSIQFLATLSSAVLLVSAAPARAPTPAVVTMDLPTNQTQLVQPTTAPLYVALGVGYQNYSCTASTGKYASIGAVAALFDLGCEDASPQFATVQTTAFDKWSASAASVADTAIGPQVGAPTLLGYHYFITGSTGALQPKWDFTSTGKNKGNATAFVLGSKVGDIAAPTDTAVNVDWLALVNAGGSLAQKMFRIDTVGGQPPTSCEAGSANITVKYTAKYFLY</sequence>
<dbReference type="PANTHER" id="PTHR35567:SF1">
    <property type="entry name" value="CONSERVED FUNGAL PROTEIN (AFU_ORTHOLOGUE AFUA_1G14230)"/>
    <property type="match status" value="1"/>
</dbReference>
<evidence type="ECO:0000313" key="2">
    <source>
        <dbReference type="EMBL" id="KAJ7635064.1"/>
    </source>
</evidence>
<evidence type="ECO:0008006" key="4">
    <source>
        <dbReference type="Google" id="ProtNLM"/>
    </source>
</evidence>
<feature type="signal peptide" evidence="1">
    <location>
        <begin position="1"/>
        <end position="19"/>
    </location>
</feature>
<dbReference type="AlphaFoldDB" id="A0AAD7BZY9"/>
<feature type="chain" id="PRO_5042044123" description="Malate dehydrogenase" evidence="1">
    <location>
        <begin position="20"/>
        <end position="222"/>
    </location>
</feature>
<reference evidence="2" key="1">
    <citation type="submission" date="2023-03" db="EMBL/GenBank/DDBJ databases">
        <title>Massive genome expansion in bonnet fungi (Mycena s.s.) driven by repeated elements and novel gene families across ecological guilds.</title>
        <authorList>
            <consortium name="Lawrence Berkeley National Laboratory"/>
            <person name="Harder C.B."/>
            <person name="Miyauchi S."/>
            <person name="Viragh M."/>
            <person name="Kuo A."/>
            <person name="Thoen E."/>
            <person name="Andreopoulos B."/>
            <person name="Lu D."/>
            <person name="Skrede I."/>
            <person name="Drula E."/>
            <person name="Henrissat B."/>
            <person name="Morin E."/>
            <person name="Kohler A."/>
            <person name="Barry K."/>
            <person name="LaButti K."/>
            <person name="Morin E."/>
            <person name="Salamov A."/>
            <person name="Lipzen A."/>
            <person name="Mereny Z."/>
            <person name="Hegedus B."/>
            <person name="Baldrian P."/>
            <person name="Stursova M."/>
            <person name="Weitz H."/>
            <person name="Taylor A."/>
            <person name="Grigoriev I.V."/>
            <person name="Nagy L.G."/>
            <person name="Martin F."/>
            <person name="Kauserud H."/>
        </authorList>
    </citation>
    <scope>NUCLEOTIDE SEQUENCE</scope>
    <source>
        <strain evidence="2">9284</strain>
    </source>
</reference>
<accession>A0AAD7BZY9</accession>
<comment type="caution">
    <text evidence="2">The sequence shown here is derived from an EMBL/GenBank/DDBJ whole genome shotgun (WGS) entry which is preliminary data.</text>
</comment>
<evidence type="ECO:0000256" key="1">
    <source>
        <dbReference type="SAM" id="SignalP"/>
    </source>
</evidence>
<dbReference type="InterPro" id="IPR021851">
    <property type="entry name" value="DUF3455"/>
</dbReference>